<protein>
    <submittedName>
        <fullName evidence="1">Uncharacterized protein</fullName>
    </submittedName>
</protein>
<reference evidence="2" key="1">
    <citation type="journal article" date="2019" name="Int. J. Syst. Evol. Microbiol.">
        <title>The Global Catalogue of Microorganisms (GCM) 10K type strain sequencing project: providing services to taxonomists for standard genome sequencing and annotation.</title>
        <authorList>
            <consortium name="The Broad Institute Genomics Platform"/>
            <consortium name="The Broad Institute Genome Sequencing Center for Infectious Disease"/>
            <person name="Wu L."/>
            <person name="Ma J."/>
        </authorList>
    </citation>
    <scope>NUCLEOTIDE SEQUENCE [LARGE SCALE GENOMIC DNA]</scope>
    <source>
        <strain evidence="2">JCM 10303</strain>
    </source>
</reference>
<evidence type="ECO:0000313" key="2">
    <source>
        <dbReference type="Proteomes" id="UP001500729"/>
    </source>
</evidence>
<accession>A0ABP3NHD7</accession>
<dbReference type="EMBL" id="BAAAGS010000037">
    <property type="protein sequence ID" value="GAA0544281.1"/>
    <property type="molecule type" value="Genomic_DNA"/>
</dbReference>
<gene>
    <name evidence="1" type="ORF">GCM10009533_49070</name>
</gene>
<dbReference type="RefSeq" id="WP_009947671.1">
    <property type="nucleotide sequence ID" value="NZ_BAAAGS010000037.1"/>
</dbReference>
<keyword evidence="2" id="KW-1185">Reference proteome</keyword>
<evidence type="ECO:0000313" key="1">
    <source>
        <dbReference type="EMBL" id="GAA0544281.1"/>
    </source>
</evidence>
<organism evidence="1 2">
    <name type="scientific">Saccharopolyspora erythraea</name>
    <name type="common">Streptomyces erythraeus</name>
    <dbReference type="NCBI Taxonomy" id="1836"/>
    <lineage>
        <taxon>Bacteria</taxon>
        <taxon>Bacillati</taxon>
        <taxon>Actinomycetota</taxon>
        <taxon>Actinomycetes</taxon>
        <taxon>Pseudonocardiales</taxon>
        <taxon>Pseudonocardiaceae</taxon>
        <taxon>Saccharopolyspora</taxon>
    </lineage>
</organism>
<sequence length="73" mass="8318">MPFRLVRRGLLRLVHGVFELIGQFADKSLQRTAPLRTDLEATHALLEGAEKVSRFRVLALQLIDHRDHCEQAG</sequence>
<dbReference type="Proteomes" id="UP001500729">
    <property type="component" value="Unassembled WGS sequence"/>
</dbReference>
<proteinExistence type="predicted"/>
<comment type="caution">
    <text evidence="1">The sequence shown here is derived from an EMBL/GenBank/DDBJ whole genome shotgun (WGS) entry which is preliminary data.</text>
</comment>
<name>A0ABP3NHD7_SACER</name>